<dbReference type="AlphaFoldDB" id="A0A834Y3C0"/>
<dbReference type="EMBL" id="JACMRX010000001">
    <property type="protein sequence ID" value="KAF7998625.1"/>
    <property type="molecule type" value="Genomic_DNA"/>
</dbReference>
<feature type="compositionally biased region" description="Acidic residues" evidence="1">
    <location>
        <begin position="99"/>
        <end position="126"/>
    </location>
</feature>
<comment type="caution">
    <text evidence="2">The sequence shown here is derived from an EMBL/GenBank/DDBJ whole genome shotgun (WGS) entry which is preliminary data.</text>
</comment>
<protein>
    <submittedName>
        <fullName evidence="2">Uncharacterized protein</fullName>
    </submittedName>
</protein>
<organism evidence="2 3">
    <name type="scientific">Aphidius gifuensis</name>
    <name type="common">Parasitoid wasp</name>
    <dbReference type="NCBI Taxonomy" id="684658"/>
    <lineage>
        <taxon>Eukaryota</taxon>
        <taxon>Metazoa</taxon>
        <taxon>Ecdysozoa</taxon>
        <taxon>Arthropoda</taxon>
        <taxon>Hexapoda</taxon>
        <taxon>Insecta</taxon>
        <taxon>Pterygota</taxon>
        <taxon>Neoptera</taxon>
        <taxon>Endopterygota</taxon>
        <taxon>Hymenoptera</taxon>
        <taxon>Apocrita</taxon>
        <taxon>Ichneumonoidea</taxon>
        <taxon>Braconidae</taxon>
        <taxon>Aphidiinae</taxon>
        <taxon>Aphidius</taxon>
    </lineage>
</organism>
<name>A0A834Y3C0_APHGI</name>
<evidence type="ECO:0000313" key="2">
    <source>
        <dbReference type="EMBL" id="KAF7998625.1"/>
    </source>
</evidence>
<feature type="region of interest" description="Disordered" evidence="1">
    <location>
        <begin position="1"/>
        <end position="129"/>
    </location>
</feature>
<dbReference type="Proteomes" id="UP000639338">
    <property type="component" value="Unassembled WGS sequence"/>
</dbReference>
<evidence type="ECO:0000313" key="3">
    <source>
        <dbReference type="Proteomes" id="UP000639338"/>
    </source>
</evidence>
<dbReference type="OrthoDB" id="8193822at2759"/>
<reference evidence="2 3" key="1">
    <citation type="submission" date="2020-08" db="EMBL/GenBank/DDBJ databases">
        <title>Aphidius gifuensis genome sequencing and assembly.</title>
        <authorList>
            <person name="Du Z."/>
        </authorList>
    </citation>
    <scope>NUCLEOTIDE SEQUENCE [LARGE SCALE GENOMIC DNA]</scope>
    <source>
        <strain evidence="2">YNYX2018</strain>
        <tissue evidence="2">Adults</tissue>
    </source>
</reference>
<accession>A0A834Y3C0</accession>
<proteinExistence type="predicted"/>
<gene>
    <name evidence="2" type="ORF">HCN44_011033</name>
</gene>
<feature type="compositionally biased region" description="Polar residues" evidence="1">
    <location>
        <begin position="88"/>
        <end position="98"/>
    </location>
</feature>
<feature type="compositionally biased region" description="Basic residues" evidence="1">
    <location>
        <begin position="47"/>
        <end position="57"/>
    </location>
</feature>
<evidence type="ECO:0000256" key="1">
    <source>
        <dbReference type="SAM" id="MobiDB-lite"/>
    </source>
</evidence>
<keyword evidence="3" id="KW-1185">Reference proteome</keyword>
<sequence length="174" mass="20408">MYQHNDENESTETASESEETLVSKKRKKKVSGPSSSKRIHMDEMKEKRLRKSKRNRKNLFGPSTSRRTQSDYESEVESEEVRGYQKPETLQSTNVPSNQEEEAEQEQEQEEQEQQEQEEQEREEQEINLTVGVSKIGKNLNLTHLPIPEGSVDVSFIKENEPNYFERNDRRTDT</sequence>